<comment type="pathway">
    <text evidence="4">Amino-acid biosynthesis; D-alanine biosynthesis; D-alanine from L-alanine: step 1/1.</text>
</comment>
<dbReference type="PANTHER" id="PTHR30511">
    <property type="entry name" value="ALANINE RACEMASE"/>
    <property type="match status" value="1"/>
</dbReference>
<keyword evidence="3 4" id="KW-0413">Isomerase</keyword>
<dbReference type="NCBIfam" id="TIGR00492">
    <property type="entry name" value="alr"/>
    <property type="match status" value="1"/>
</dbReference>
<protein>
    <recommendedName>
        <fullName evidence="4">Alanine racemase</fullName>
        <ecNumber evidence="4">5.1.1.1</ecNumber>
    </recommendedName>
</protein>
<evidence type="ECO:0000256" key="3">
    <source>
        <dbReference type="ARBA" id="ARBA00023235"/>
    </source>
</evidence>
<comment type="catalytic activity">
    <reaction evidence="4">
        <text>L-alanine = D-alanine</text>
        <dbReference type="Rhea" id="RHEA:20249"/>
        <dbReference type="ChEBI" id="CHEBI:57416"/>
        <dbReference type="ChEBI" id="CHEBI:57972"/>
        <dbReference type="EC" id="5.1.1.1"/>
    </reaction>
</comment>
<dbReference type="PRINTS" id="PR00992">
    <property type="entry name" value="ALARACEMASE"/>
</dbReference>
<feature type="binding site" evidence="4 6">
    <location>
        <position position="315"/>
    </location>
    <ligand>
        <name>substrate</name>
    </ligand>
</feature>
<comment type="function">
    <text evidence="4">Catalyzes the interconversion of L-alanine and D-alanine. May also act on other amino acids.</text>
</comment>
<dbReference type="AlphaFoldDB" id="A0A3S8Z5U9"/>
<gene>
    <name evidence="8" type="primary">alr</name>
    <name evidence="8" type="ORF">EJO69_00025</name>
</gene>
<dbReference type="SUPFAM" id="SSF50621">
    <property type="entry name" value="Alanine racemase C-terminal domain-like"/>
    <property type="match status" value="1"/>
</dbReference>
<evidence type="ECO:0000256" key="1">
    <source>
        <dbReference type="ARBA" id="ARBA00001933"/>
    </source>
</evidence>
<dbReference type="InterPro" id="IPR011079">
    <property type="entry name" value="Ala_racemase_C"/>
</dbReference>
<feature type="active site" description="Proton acceptor; specific for L-alanine" evidence="4">
    <location>
        <position position="267"/>
    </location>
</feature>
<dbReference type="GO" id="GO:0030632">
    <property type="term" value="P:D-alanine biosynthetic process"/>
    <property type="evidence" value="ECO:0007669"/>
    <property type="project" value="UniProtKB-UniRule"/>
</dbReference>
<evidence type="ECO:0000256" key="5">
    <source>
        <dbReference type="PIRSR" id="PIRSR600821-50"/>
    </source>
</evidence>
<dbReference type="InterPro" id="IPR001608">
    <property type="entry name" value="Ala_racemase_N"/>
</dbReference>
<feature type="binding site" evidence="4 6">
    <location>
        <position position="133"/>
    </location>
    <ligand>
        <name>substrate</name>
    </ligand>
</feature>
<proteinExistence type="inferred from homology"/>
<name>A0A3S8Z5U9_9ACTO</name>
<feature type="active site" description="Proton acceptor; specific for D-alanine" evidence="4">
    <location>
        <position position="35"/>
    </location>
</feature>
<dbReference type="UniPathway" id="UPA00042">
    <property type="reaction ID" value="UER00497"/>
</dbReference>
<dbReference type="GO" id="GO:0008784">
    <property type="term" value="F:alanine racemase activity"/>
    <property type="evidence" value="ECO:0007669"/>
    <property type="project" value="UniProtKB-UniRule"/>
</dbReference>
<evidence type="ECO:0000256" key="2">
    <source>
        <dbReference type="ARBA" id="ARBA00022898"/>
    </source>
</evidence>
<dbReference type="SMART" id="SM01005">
    <property type="entry name" value="Ala_racemase_C"/>
    <property type="match status" value="1"/>
</dbReference>
<feature type="modified residue" description="N6-(pyridoxal phosphate)lysine" evidence="4 5">
    <location>
        <position position="35"/>
    </location>
</feature>
<evidence type="ECO:0000256" key="6">
    <source>
        <dbReference type="PIRSR" id="PIRSR600821-52"/>
    </source>
</evidence>
<dbReference type="PANTHER" id="PTHR30511:SF0">
    <property type="entry name" value="ALANINE RACEMASE, CATABOLIC-RELATED"/>
    <property type="match status" value="1"/>
</dbReference>
<dbReference type="KEGG" id="fsl:EJO69_00025"/>
<comment type="similarity">
    <text evidence="4">Belongs to the alanine racemase family.</text>
</comment>
<dbReference type="Proteomes" id="UP000270021">
    <property type="component" value="Chromosome"/>
</dbReference>
<dbReference type="GO" id="GO:0009252">
    <property type="term" value="P:peptidoglycan biosynthetic process"/>
    <property type="evidence" value="ECO:0007669"/>
    <property type="project" value="TreeGrafter"/>
</dbReference>
<feature type="domain" description="Alanine racemase C-terminal" evidence="7">
    <location>
        <begin position="246"/>
        <end position="369"/>
    </location>
</feature>
<dbReference type="Gene3D" id="3.20.20.10">
    <property type="entry name" value="Alanine racemase"/>
    <property type="match status" value="1"/>
</dbReference>
<dbReference type="InterPro" id="IPR029066">
    <property type="entry name" value="PLP-binding_barrel"/>
</dbReference>
<dbReference type="HAMAP" id="MF_01201">
    <property type="entry name" value="Ala_racemase"/>
    <property type="match status" value="1"/>
</dbReference>
<dbReference type="EMBL" id="CP034438">
    <property type="protein sequence ID" value="AZN28861.1"/>
    <property type="molecule type" value="Genomic_DNA"/>
</dbReference>
<dbReference type="GO" id="GO:0005829">
    <property type="term" value="C:cytosol"/>
    <property type="evidence" value="ECO:0007669"/>
    <property type="project" value="TreeGrafter"/>
</dbReference>
<dbReference type="CDD" id="cd00430">
    <property type="entry name" value="PLPDE_III_AR"/>
    <property type="match status" value="1"/>
</dbReference>
<dbReference type="RefSeq" id="WP_126037528.1">
    <property type="nucleotide sequence ID" value="NZ_CP034438.1"/>
</dbReference>
<sequence>MAEPIGAATIDLGALQANLATIRSRTSSTIAAIVKANGYGHGMVPVGRALVEAGADYLGVAQLAEALDLRRHIPDVPILTWLYAPGTDLADAVEAGLEISIGAPWAIDEITAAVTRARTPARIHIEVDTGMARGGFAPESLPEAAQSLAKAQARGTVEIIGLWSHLARADEPASGETQRQLERFADAEDVLRRAGVEPPIRHLANTAGILWHPDTHLDMVRPGIGLYGMSPEPAVASAADLGLLPVMTLTSTVVAVREAAAGTGVSYGHTERTEGSMLLGTVPLGYADGIPRSASSRGPVTVGGVRTRVVGRVCMDQVVIALPDGAKPGDEVIFFGAGGPTADDWAAAAGTIGYEITTRVGRHVPRTYREVQ</sequence>
<dbReference type="Gene3D" id="2.40.37.10">
    <property type="entry name" value="Lyase, Ornithine Decarboxylase, Chain A, domain 1"/>
    <property type="match status" value="1"/>
</dbReference>
<dbReference type="Pfam" id="PF01168">
    <property type="entry name" value="Ala_racemase_N"/>
    <property type="match status" value="1"/>
</dbReference>
<dbReference type="SUPFAM" id="SSF51419">
    <property type="entry name" value="PLP-binding barrel"/>
    <property type="match status" value="1"/>
</dbReference>
<evidence type="ECO:0000259" key="7">
    <source>
        <dbReference type="SMART" id="SM01005"/>
    </source>
</evidence>
<keyword evidence="2 4" id="KW-0663">Pyridoxal phosphate</keyword>
<dbReference type="FunFam" id="3.20.20.10:FF:000002">
    <property type="entry name" value="Alanine racemase"/>
    <property type="match status" value="1"/>
</dbReference>
<organism evidence="8 9">
    <name type="scientific">Flaviflexus salsibiostraticola</name>
    <dbReference type="NCBI Taxonomy" id="1282737"/>
    <lineage>
        <taxon>Bacteria</taxon>
        <taxon>Bacillati</taxon>
        <taxon>Actinomycetota</taxon>
        <taxon>Actinomycetes</taxon>
        <taxon>Actinomycetales</taxon>
        <taxon>Actinomycetaceae</taxon>
        <taxon>Flaviflexus</taxon>
    </lineage>
</organism>
<comment type="cofactor">
    <cofactor evidence="1 4 5">
        <name>pyridoxal 5'-phosphate</name>
        <dbReference type="ChEBI" id="CHEBI:597326"/>
    </cofactor>
</comment>
<keyword evidence="9" id="KW-1185">Reference proteome</keyword>
<evidence type="ECO:0000256" key="4">
    <source>
        <dbReference type="HAMAP-Rule" id="MF_01201"/>
    </source>
</evidence>
<reference evidence="8 9" key="1">
    <citation type="submission" date="2018-12" db="EMBL/GenBank/DDBJ databases">
        <title>Complete genome sequence of Flaviflexus salsibiostraticola KCTC 33148.</title>
        <authorList>
            <person name="Bae J.-W."/>
        </authorList>
    </citation>
    <scope>NUCLEOTIDE SEQUENCE [LARGE SCALE GENOMIC DNA]</scope>
    <source>
        <strain evidence="8 9">KCTC 33148</strain>
    </source>
</reference>
<dbReference type="PROSITE" id="PS00395">
    <property type="entry name" value="ALANINE_RACEMASE"/>
    <property type="match status" value="1"/>
</dbReference>
<dbReference type="InterPro" id="IPR009006">
    <property type="entry name" value="Ala_racemase/Decarboxylase_C"/>
</dbReference>
<dbReference type="InterPro" id="IPR000821">
    <property type="entry name" value="Ala_racemase"/>
</dbReference>
<dbReference type="GO" id="GO:0030170">
    <property type="term" value="F:pyridoxal phosphate binding"/>
    <property type="evidence" value="ECO:0007669"/>
    <property type="project" value="UniProtKB-UniRule"/>
</dbReference>
<dbReference type="EC" id="5.1.1.1" evidence="4"/>
<dbReference type="OrthoDB" id="9813814at2"/>
<dbReference type="Pfam" id="PF00842">
    <property type="entry name" value="Ala_racemase_C"/>
    <property type="match status" value="1"/>
</dbReference>
<dbReference type="InterPro" id="IPR020622">
    <property type="entry name" value="Ala_racemase_pyridoxalP-BS"/>
</dbReference>
<evidence type="ECO:0000313" key="9">
    <source>
        <dbReference type="Proteomes" id="UP000270021"/>
    </source>
</evidence>
<evidence type="ECO:0000313" key="8">
    <source>
        <dbReference type="EMBL" id="AZN28861.1"/>
    </source>
</evidence>
<accession>A0A3S8Z5U9</accession>